<evidence type="ECO:0000313" key="2">
    <source>
        <dbReference type="EMBL" id="CAG9569491.1"/>
    </source>
</evidence>
<keyword evidence="3" id="KW-1185">Reference proteome</keyword>
<dbReference type="AlphaFoldDB" id="A0A8J2QTN6"/>
<evidence type="ECO:0000313" key="3">
    <source>
        <dbReference type="Proteomes" id="UP000789524"/>
    </source>
</evidence>
<dbReference type="EMBL" id="CAKASE010000063">
    <property type="protein sequence ID" value="CAG9569491.1"/>
    <property type="molecule type" value="Genomic_DNA"/>
</dbReference>
<sequence>MSDPITFEPKRLSFHYSAGKSEEDLIKEDPVDNKEENVEKHGELNRNPDNVFYNETFEEKTCYDYLVNICRCSSWLCSNLVSSTVLCFENMIESIRTCKCNKECCCDICGGSDYSVSESRSSIKNSRLREIPETNGGGQELSNIVSVNDSEGNKDEEKTDNSSIEEKKSSAEEKSENIEETP</sequence>
<reference evidence="2" key="1">
    <citation type="submission" date="2021-09" db="EMBL/GenBank/DDBJ databases">
        <authorList>
            <person name="Martin H S."/>
        </authorList>
    </citation>
    <scope>NUCLEOTIDE SEQUENCE</scope>
</reference>
<accession>A0A8J2QTN6</accession>
<feature type="compositionally biased region" description="Polar residues" evidence="1">
    <location>
        <begin position="114"/>
        <end position="125"/>
    </location>
</feature>
<evidence type="ECO:0000256" key="1">
    <source>
        <dbReference type="SAM" id="MobiDB-lite"/>
    </source>
</evidence>
<protein>
    <submittedName>
        <fullName evidence="2">(African queen) hypothetical protein</fullName>
    </submittedName>
</protein>
<feature type="compositionally biased region" description="Polar residues" evidence="1">
    <location>
        <begin position="140"/>
        <end position="150"/>
    </location>
</feature>
<proteinExistence type="predicted"/>
<feature type="compositionally biased region" description="Basic and acidic residues" evidence="1">
    <location>
        <begin position="151"/>
        <end position="182"/>
    </location>
</feature>
<name>A0A8J2QTN6_9NEOP</name>
<gene>
    <name evidence="2" type="ORF">DCHRY22_LOCUS8881</name>
</gene>
<organism evidence="2 3">
    <name type="scientific">Danaus chrysippus</name>
    <name type="common">African queen</name>
    <dbReference type="NCBI Taxonomy" id="151541"/>
    <lineage>
        <taxon>Eukaryota</taxon>
        <taxon>Metazoa</taxon>
        <taxon>Ecdysozoa</taxon>
        <taxon>Arthropoda</taxon>
        <taxon>Hexapoda</taxon>
        <taxon>Insecta</taxon>
        <taxon>Pterygota</taxon>
        <taxon>Neoptera</taxon>
        <taxon>Endopterygota</taxon>
        <taxon>Lepidoptera</taxon>
        <taxon>Glossata</taxon>
        <taxon>Ditrysia</taxon>
        <taxon>Papilionoidea</taxon>
        <taxon>Nymphalidae</taxon>
        <taxon>Danainae</taxon>
        <taxon>Danaini</taxon>
        <taxon>Danaina</taxon>
        <taxon>Danaus</taxon>
        <taxon>Anosia</taxon>
    </lineage>
</organism>
<comment type="caution">
    <text evidence="2">The sequence shown here is derived from an EMBL/GenBank/DDBJ whole genome shotgun (WGS) entry which is preliminary data.</text>
</comment>
<dbReference type="Proteomes" id="UP000789524">
    <property type="component" value="Unassembled WGS sequence"/>
</dbReference>
<feature type="region of interest" description="Disordered" evidence="1">
    <location>
        <begin position="114"/>
        <end position="182"/>
    </location>
</feature>